<dbReference type="InterPro" id="IPR015813">
    <property type="entry name" value="Pyrv/PenolPyrv_kinase-like_dom"/>
</dbReference>
<feature type="domain" description="Transketolase-like pyrimidine-binding" evidence="16">
    <location>
        <begin position="672"/>
        <end position="883"/>
    </location>
</feature>
<dbReference type="Pfam" id="PF03328">
    <property type="entry name" value="HpcH_HpaI"/>
    <property type="match status" value="1"/>
</dbReference>
<dbReference type="SUPFAM" id="SSF51621">
    <property type="entry name" value="Phosphoenolpyruvate/pyruvate domain"/>
    <property type="match status" value="1"/>
</dbReference>
<dbReference type="InterPro" id="IPR005000">
    <property type="entry name" value="Aldolase/citrate-lyase_domain"/>
</dbReference>
<organism evidence="17 18">
    <name type="scientific">Cylindrodendrum hubeiense</name>
    <dbReference type="NCBI Taxonomy" id="595255"/>
    <lineage>
        <taxon>Eukaryota</taxon>
        <taxon>Fungi</taxon>
        <taxon>Dikarya</taxon>
        <taxon>Ascomycota</taxon>
        <taxon>Pezizomycotina</taxon>
        <taxon>Sordariomycetes</taxon>
        <taxon>Hypocreomycetidae</taxon>
        <taxon>Hypocreales</taxon>
        <taxon>Nectriaceae</taxon>
        <taxon>Cylindrodendrum</taxon>
    </lineage>
</organism>
<evidence type="ECO:0000256" key="10">
    <source>
        <dbReference type="ARBA" id="ARBA00023052"/>
    </source>
</evidence>
<dbReference type="SMART" id="SM00861">
    <property type="entry name" value="Transket_pyr"/>
    <property type="match status" value="1"/>
</dbReference>
<name>A0A9P5HH93_9HYPO</name>
<evidence type="ECO:0000256" key="14">
    <source>
        <dbReference type="ARBA" id="ARBA00042984"/>
    </source>
</evidence>
<keyword evidence="9" id="KW-0560">Oxidoreductase</keyword>
<keyword evidence="11" id="KW-0496">Mitochondrion</keyword>
<evidence type="ECO:0000256" key="9">
    <source>
        <dbReference type="ARBA" id="ARBA00023002"/>
    </source>
</evidence>
<dbReference type="Pfam" id="PF16870">
    <property type="entry name" value="OxoGdeHyase_C"/>
    <property type="match status" value="1"/>
</dbReference>
<evidence type="ECO:0000256" key="8">
    <source>
        <dbReference type="ARBA" id="ARBA00022946"/>
    </source>
</evidence>
<dbReference type="EC" id="1.2.4.2" evidence="5"/>
<comment type="catalytic activity">
    <reaction evidence="15">
        <text>N(6)-[(R)-lipoyl]-L-lysyl-[protein] + 2-oxoglutarate + H(+) = N(6)-[(R)-S(8)-succinyldihydrolipoyl]-L-lysyl-[protein] + CO2</text>
        <dbReference type="Rhea" id="RHEA:12188"/>
        <dbReference type="Rhea" id="RHEA-COMP:10474"/>
        <dbReference type="Rhea" id="RHEA-COMP:20092"/>
        <dbReference type="ChEBI" id="CHEBI:15378"/>
        <dbReference type="ChEBI" id="CHEBI:16526"/>
        <dbReference type="ChEBI" id="CHEBI:16810"/>
        <dbReference type="ChEBI" id="CHEBI:83099"/>
        <dbReference type="ChEBI" id="CHEBI:83120"/>
        <dbReference type="EC" id="1.2.4.2"/>
    </reaction>
</comment>
<evidence type="ECO:0000256" key="7">
    <source>
        <dbReference type="ARBA" id="ARBA00022842"/>
    </source>
</evidence>
<evidence type="ECO:0000256" key="12">
    <source>
        <dbReference type="ARBA" id="ARBA00037426"/>
    </source>
</evidence>
<evidence type="ECO:0000259" key="16">
    <source>
        <dbReference type="SMART" id="SM00861"/>
    </source>
</evidence>
<dbReference type="PANTHER" id="PTHR23152">
    <property type="entry name" value="2-OXOGLUTARATE DEHYDROGENASE"/>
    <property type="match status" value="1"/>
</dbReference>
<evidence type="ECO:0000256" key="4">
    <source>
        <dbReference type="ARBA" id="ARBA00006936"/>
    </source>
</evidence>
<evidence type="ECO:0000256" key="2">
    <source>
        <dbReference type="ARBA" id="ARBA00001964"/>
    </source>
</evidence>
<comment type="cofactor">
    <cofactor evidence="2">
        <name>thiamine diphosphate</name>
        <dbReference type="ChEBI" id="CHEBI:58937"/>
    </cofactor>
</comment>
<evidence type="ECO:0000256" key="5">
    <source>
        <dbReference type="ARBA" id="ARBA00012280"/>
    </source>
</evidence>
<comment type="similarity">
    <text evidence="4">Belongs to the alpha-ketoglutarate dehydrogenase family.</text>
</comment>
<dbReference type="Gene3D" id="1.10.287.1150">
    <property type="entry name" value="TPP helical domain"/>
    <property type="match status" value="1"/>
</dbReference>
<comment type="caution">
    <text evidence="17">The sequence shown here is derived from an EMBL/GenBank/DDBJ whole genome shotgun (WGS) entry which is preliminary data.</text>
</comment>
<dbReference type="FunFam" id="3.40.50.12470:FF:000003">
    <property type="entry name" value="2-oxoglutarate dehydrogenase E1 component"/>
    <property type="match status" value="1"/>
</dbReference>
<evidence type="ECO:0000313" key="17">
    <source>
        <dbReference type="EMBL" id="KAF7552543.1"/>
    </source>
</evidence>
<dbReference type="InterPro" id="IPR040442">
    <property type="entry name" value="Pyrv_kinase-like_dom_sf"/>
</dbReference>
<keyword evidence="7" id="KW-0460">Magnesium</keyword>
<dbReference type="FunFam" id="1.10.287.1150:FF:000002">
    <property type="entry name" value="2-oxoglutarate dehydrogenase E1 component"/>
    <property type="match status" value="1"/>
</dbReference>
<evidence type="ECO:0000256" key="6">
    <source>
        <dbReference type="ARBA" id="ARBA00022723"/>
    </source>
</evidence>
<dbReference type="GO" id="GO:0046872">
    <property type="term" value="F:metal ion binding"/>
    <property type="evidence" value="ECO:0007669"/>
    <property type="project" value="UniProtKB-KW"/>
</dbReference>
<dbReference type="Gene3D" id="3.20.20.60">
    <property type="entry name" value="Phosphoenolpyruvate-binding domains"/>
    <property type="match status" value="1"/>
</dbReference>
<dbReference type="GO" id="GO:0004591">
    <property type="term" value="F:oxoglutarate dehydrogenase (succinyl-transferring) activity"/>
    <property type="evidence" value="ECO:0007669"/>
    <property type="project" value="UniProtKB-EC"/>
</dbReference>
<dbReference type="InterPro" id="IPR031717">
    <property type="entry name" value="ODO-1/KGD_C"/>
</dbReference>
<comment type="cofactor">
    <cofactor evidence="1">
        <name>Mg(2+)</name>
        <dbReference type="ChEBI" id="CHEBI:18420"/>
    </cofactor>
</comment>
<reference evidence="17" key="1">
    <citation type="submission" date="2020-03" db="EMBL/GenBank/DDBJ databases">
        <title>Draft Genome Sequence of Cylindrodendrum hubeiense.</title>
        <authorList>
            <person name="Buettner E."/>
            <person name="Kellner H."/>
        </authorList>
    </citation>
    <scope>NUCLEOTIDE SEQUENCE</scope>
    <source>
        <strain evidence="17">IHI 201604</strain>
    </source>
</reference>
<dbReference type="SUPFAM" id="SSF52518">
    <property type="entry name" value="Thiamin diphosphate-binding fold (THDP-binding)"/>
    <property type="match status" value="2"/>
</dbReference>
<dbReference type="Pfam" id="PF16078">
    <property type="entry name" value="2-oxogl_dehyd_N"/>
    <property type="match status" value="1"/>
</dbReference>
<dbReference type="NCBIfam" id="NF008907">
    <property type="entry name" value="PRK12270.1"/>
    <property type="match status" value="1"/>
</dbReference>
<proteinExistence type="inferred from homology"/>
<dbReference type="NCBIfam" id="NF006914">
    <property type="entry name" value="PRK09404.1"/>
    <property type="match status" value="1"/>
</dbReference>
<dbReference type="InterPro" id="IPR032106">
    <property type="entry name" value="2-oxogl_dehyd_N"/>
</dbReference>
<evidence type="ECO:0000256" key="13">
    <source>
        <dbReference type="ARBA" id="ARBA00040267"/>
    </source>
</evidence>
<dbReference type="Gene3D" id="3.40.50.12470">
    <property type="match status" value="1"/>
</dbReference>
<dbReference type="Gene3D" id="3.40.50.970">
    <property type="match status" value="1"/>
</dbReference>
<dbReference type="GO" id="GO:0030976">
    <property type="term" value="F:thiamine pyrophosphate binding"/>
    <property type="evidence" value="ECO:0007669"/>
    <property type="project" value="InterPro"/>
</dbReference>
<dbReference type="Proteomes" id="UP000722485">
    <property type="component" value="Unassembled WGS sequence"/>
</dbReference>
<dbReference type="GO" id="GO:0006099">
    <property type="term" value="P:tricarboxylic acid cycle"/>
    <property type="evidence" value="ECO:0007669"/>
    <property type="project" value="TreeGrafter"/>
</dbReference>
<dbReference type="GO" id="GO:0045252">
    <property type="term" value="C:oxoglutarate dehydrogenase complex"/>
    <property type="evidence" value="ECO:0007669"/>
    <property type="project" value="TreeGrafter"/>
</dbReference>
<dbReference type="InterPro" id="IPR001017">
    <property type="entry name" value="DH_E1"/>
</dbReference>
<dbReference type="EMBL" id="JAANBB010000059">
    <property type="protein sequence ID" value="KAF7552543.1"/>
    <property type="molecule type" value="Genomic_DNA"/>
</dbReference>
<accession>A0A9P5HH93</accession>
<keyword evidence="18" id="KW-1185">Reference proteome</keyword>
<evidence type="ECO:0000313" key="18">
    <source>
        <dbReference type="Proteomes" id="UP000722485"/>
    </source>
</evidence>
<protein>
    <recommendedName>
        <fullName evidence="13">2-oxoglutarate dehydrogenase, mitochondrial</fullName>
        <ecNumber evidence="5">1.2.4.2</ecNumber>
    </recommendedName>
    <alternativeName>
        <fullName evidence="14">2-oxoglutarate dehydrogenase complex component E1</fullName>
    </alternativeName>
</protein>
<evidence type="ECO:0000256" key="11">
    <source>
        <dbReference type="ARBA" id="ARBA00023128"/>
    </source>
</evidence>
<keyword evidence="8" id="KW-0809">Transit peptide</keyword>
<dbReference type="OrthoDB" id="413077at2759"/>
<comment type="subcellular location">
    <subcellularLocation>
        <location evidence="3">Mitochondrion matrix</location>
    </subcellularLocation>
</comment>
<dbReference type="InterPro" id="IPR029061">
    <property type="entry name" value="THDP-binding"/>
</dbReference>
<comment type="function">
    <text evidence="12">The 2-oxoglutarate dehydrogenase complex catalyzes the overall conversion of 2-oxoglutarate to succinyl-CoA and CO(2). It contains multiple copies of three enzymatic components: 2-oxoglutarate dehydrogenase (E1), dihydrolipoamide succinyltransferase (E2) and lipoamide dehydrogenase (E3).</text>
</comment>
<dbReference type="CDD" id="cd02016">
    <property type="entry name" value="TPP_E1_OGDC_like"/>
    <property type="match status" value="1"/>
</dbReference>
<dbReference type="GO" id="GO:0005759">
    <property type="term" value="C:mitochondrial matrix"/>
    <property type="evidence" value="ECO:0007669"/>
    <property type="project" value="UniProtKB-SubCell"/>
</dbReference>
<dbReference type="InterPro" id="IPR011603">
    <property type="entry name" value="2oxoglutarate_DH_E1"/>
</dbReference>
<evidence type="ECO:0000256" key="15">
    <source>
        <dbReference type="ARBA" id="ARBA00051911"/>
    </source>
</evidence>
<keyword evidence="6" id="KW-0479">Metal-binding</keyword>
<evidence type="ECO:0000256" key="1">
    <source>
        <dbReference type="ARBA" id="ARBA00001946"/>
    </source>
</evidence>
<dbReference type="Pfam" id="PF02779">
    <property type="entry name" value="Transket_pyr"/>
    <property type="match status" value="1"/>
</dbReference>
<gene>
    <name evidence="17" type="ORF">G7Z17_g4274</name>
</gene>
<dbReference type="InterPro" id="IPR005475">
    <property type="entry name" value="Transketolase-like_Pyr-bd"/>
</dbReference>
<dbReference type="Pfam" id="PF00676">
    <property type="entry name" value="E1_dh"/>
    <property type="match status" value="1"/>
</dbReference>
<sequence>MLRTVRPITAASRRLACTATPRAKSLRWVSTSSNISRASRDSPRIAGNRSYATAEAEAQAPAVSAPTVEESFLEGSAASYIDAMYESWSLAPDSVHVSWSTYFRNMEDMSKSPDQAVQLPPGFLSSRDPALKAGFGLNQGIQTGQVKDHLKVVQLVSAYQSQGHHIANIDPLGLRKNGQGVHSGRPSELDPAHHGFTAADLDRQFTLGPDILPEFAAEGRESMTLREIVAACESVYCGNFGVEYQHIPEAKKREWLRKRLEVPTPFRFSQDEKRRILDSLIWSTGFEKFIATKFPTEKRFGLDGAEGLAPGITSIIDRSADVHGIEDIIIGSCHRGRLTMLGTVYGKPREAILSEFAGRVKTDFPGMAGDVKYHLGHDGHRITPDGRRVGLSLLANPSHLEAVDPVATGSAYARQELQGDKARKRTMCLALHGDAAFAGQGVVYETLGLSRLDDYQVGGTIRVIVNNQIGFTTDVECSRSTPYASDLAKYINAPIIHVNADDVEAVTFVCQLAADWRAEFHEDIVIDLVCYRKFGHNEFDQPTFTQPMMYKHVSGQTPTMETYINKLVNEGSFTMAEIDDQKKWVWDRLNENFETSKTYVSERKAFPPAWDSLPSPTSLASEQFPITPTAVDHSILKPIADKVSSVPEGFELHPNLKRILAGRLDGFNEGSVDWSTAEALAFGTLCLDGHSVRLTGQDVQRGTFSQRHSVLHNQSNGDTWTPLSNLSPDQARFQATNSPLSEFGALGFEYGVTLADPKPLVMWEAQFGDFANNTQVILDNFIVAGESKWLDRSGIVLSLPHGFDGQGAEHSSARLERFLLMCNEEGRSWPTDESKIDRAHQDCNMEIVYMTSPANYFHALRRQQKREFRKPLVIFFSKSLLRHLICRSDISEFTDPSATFQPVLADPAHESGEIESADKISRVIFCSGQIYASLVKQRAALGLRDTAITRIEELHPFPWREVKANLDKYPGAQNVVWAQEEHYNGGAWHYIRDRLDAVLRKSDYLAGKRLLYAGRGPSASPAAGWKKAHEAQEKKLLEDAFSIDTIIYDLEDSVAPDAKAAARGLVARHIADSSMSSISRAPREVAVRINAVETGLALQDLTEVLKSGDNLDTIVIPKVQGPEDLHFVADIVRHLAPHRAVKVNGSESQGSEKTASRPLNILALIESARGLTGINSICRAAPVTGLSGVAFAAEDFATELGLSRLPDRRELLFARSSIVTAAMAYNLPSVIDLVSTGVPSDDESRAALEHDSQEGRALGFTGKQCIHPLQIEIVQKAFGPSEEDLQWAVRVQRGDTIARAEGKGAWKLDGKMIDAPVVKRALAFIERARLCGIDITQFE</sequence>
<evidence type="ECO:0000256" key="3">
    <source>
        <dbReference type="ARBA" id="ARBA00004305"/>
    </source>
</evidence>
<dbReference type="NCBIfam" id="TIGR00239">
    <property type="entry name" value="2oxo_dh_E1"/>
    <property type="match status" value="1"/>
</dbReference>
<keyword evidence="10" id="KW-0786">Thiamine pyrophosphate</keyword>
<dbReference type="PANTHER" id="PTHR23152:SF4">
    <property type="entry name" value="2-OXOADIPATE DEHYDROGENASE COMPLEX COMPONENT E1"/>
    <property type="match status" value="1"/>
</dbReference>